<dbReference type="EMBL" id="RJKL01000001">
    <property type="protein sequence ID" value="ROP27988.1"/>
    <property type="molecule type" value="Genomic_DNA"/>
</dbReference>
<dbReference type="Proteomes" id="UP000271683">
    <property type="component" value="Unassembled WGS sequence"/>
</dbReference>
<organism evidence="1 2">
    <name type="scientific">Couchioplanes caeruleus</name>
    <dbReference type="NCBI Taxonomy" id="56438"/>
    <lineage>
        <taxon>Bacteria</taxon>
        <taxon>Bacillati</taxon>
        <taxon>Actinomycetota</taxon>
        <taxon>Actinomycetes</taxon>
        <taxon>Micromonosporales</taxon>
        <taxon>Micromonosporaceae</taxon>
        <taxon>Couchioplanes</taxon>
    </lineage>
</organism>
<dbReference type="AlphaFoldDB" id="A0A3N1GCX1"/>
<accession>A0A3N1GCX1</accession>
<gene>
    <name evidence="1" type="ORF">EDD30_0688</name>
</gene>
<protein>
    <submittedName>
        <fullName evidence="1">Uncharacterized protein</fullName>
    </submittedName>
</protein>
<reference evidence="1 2" key="1">
    <citation type="submission" date="2018-11" db="EMBL/GenBank/DDBJ databases">
        <title>Sequencing the genomes of 1000 actinobacteria strains.</title>
        <authorList>
            <person name="Klenk H.-P."/>
        </authorList>
    </citation>
    <scope>NUCLEOTIDE SEQUENCE [LARGE SCALE GENOMIC DNA]</scope>
    <source>
        <strain evidence="1 2">DSM 43634</strain>
    </source>
</reference>
<evidence type="ECO:0000313" key="1">
    <source>
        <dbReference type="EMBL" id="ROP27988.1"/>
    </source>
</evidence>
<proteinExistence type="predicted"/>
<comment type="caution">
    <text evidence="1">The sequence shown here is derived from an EMBL/GenBank/DDBJ whole genome shotgun (WGS) entry which is preliminary data.</text>
</comment>
<name>A0A3N1GCX1_9ACTN</name>
<sequence length="50" mass="5515">MKQSGAMSNRITVDTVSRFPRAVGKAIAQRVGDHHQEPIRLAASLTRRIS</sequence>
<evidence type="ECO:0000313" key="2">
    <source>
        <dbReference type="Proteomes" id="UP000271683"/>
    </source>
</evidence>